<dbReference type="OrthoDB" id="778454at2759"/>
<keyword evidence="2" id="KW-1185">Reference proteome</keyword>
<dbReference type="EMBL" id="BJWL01000007">
    <property type="protein sequence ID" value="GFY90811.1"/>
    <property type="molecule type" value="Genomic_DNA"/>
</dbReference>
<accession>A0A7J0EWF4</accession>
<name>A0A7J0EWF4_9ERIC</name>
<comment type="caution">
    <text evidence="1">The sequence shown here is derived from an EMBL/GenBank/DDBJ whole genome shotgun (WGS) entry which is preliminary data.</text>
</comment>
<dbReference type="InterPro" id="IPR021109">
    <property type="entry name" value="Peptidase_aspartic_dom_sf"/>
</dbReference>
<dbReference type="PANTHER" id="PTHR33067:SF32">
    <property type="entry name" value="ASPARTIC PEPTIDASE DDI1-TYPE DOMAIN-CONTAINING PROTEIN"/>
    <property type="match status" value="1"/>
</dbReference>
<organism evidence="1 2">
    <name type="scientific">Actinidia rufa</name>
    <dbReference type="NCBI Taxonomy" id="165716"/>
    <lineage>
        <taxon>Eukaryota</taxon>
        <taxon>Viridiplantae</taxon>
        <taxon>Streptophyta</taxon>
        <taxon>Embryophyta</taxon>
        <taxon>Tracheophyta</taxon>
        <taxon>Spermatophyta</taxon>
        <taxon>Magnoliopsida</taxon>
        <taxon>eudicotyledons</taxon>
        <taxon>Gunneridae</taxon>
        <taxon>Pentapetalae</taxon>
        <taxon>asterids</taxon>
        <taxon>Ericales</taxon>
        <taxon>Actinidiaceae</taxon>
        <taxon>Actinidia</taxon>
    </lineage>
</organism>
<protein>
    <submittedName>
        <fullName evidence="1">Uncharacterized protein</fullName>
    </submittedName>
</protein>
<dbReference type="AlphaFoldDB" id="A0A7J0EWF4"/>
<dbReference type="Proteomes" id="UP000585474">
    <property type="component" value="Unassembled WGS sequence"/>
</dbReference>
<evidence type="ECO:0000313" key="2">
    <source>
        <dbReference type="Proteomes" id="UP000585474"/>
    </source>
</evidence>
<gene>
    <name evidence="1" type="ORF">Acr_07g0010080</name>
</gene>
<reference evidence="1 2" key="1">
    <citation type="submission" date="2019-07" db="EMBL/GenBank/DDBJ databases">
        <title>De Novo Assembly of kiwifruit Actinidia rufa.</title>
        <authorList>
            <person name="Sugita-Konishi S."/>
            <person name="Sato K."/>
            <person name="Mori E."/>
            <person name="Abe Y."/>
            <person name="Kisaki G."/>
            <person name="Hamano K."/>
            <person name="Suezawa K."/>
            <person name="Otani M."/>
            <person name="Fukuda T."/>
            <person name="Manabe T."/>
            <person name="Gomi K."/>
            <person name="Tabuchi M."/>
            <person name="Akimitsu K."/>
            <person name="Kataoka I."/>
        </authorList>
    </citation>
    <scope>NUCLEOTIDE SEQUENCE [LARGE SCALE GENOMIC DNA]</scope>
    <source>
        <strain evidence="2">cv. Fuchu</strain>
    </source>
</reference>
<dbReference type="Gene3D" id="3.10.10.10">
    <property type="entry name" value="HIV Type 1 Reverse Transcriptase, subunit A, domain 1"/>
    <property type="match status" value="1"/>
</dbReference>
<dbReference type="InterPro" id="IPR043502">
    <property type="entry name" value="DNA/RNA_pol_sf"/>
</dbReference>
<dbReference type="Gene3D" id="2.40.70.10">
    <property type="entry name" value="Acid Proteases"/>
    <property type="match status" value="1"/>
</dbReference>
<evidence type="ECO:0000313" key="1">
    <source>
        <dbReference type="EMBL" id="GFY90811.1"/>
    </source>
</evidence>
<dbReference type="PANTHER" id="PTHR33067">
    <property type="entry name" value="RNA-DIRECTED DNA POLYMERASE-RELATED"/>
    <property type="match status" value="1"/>
</dbReference>
<dbReference type="SUPFAM" id="SSF56672">
    <property type="entry name" value="DNA/RNA polymerases"/>
    <property type="match status" value="1"/>
</dbReference>
<sequence length="381" mass="43246">MDKVDRVVGLSNMPCPISVSFPQRLKALKRPNNHVEIYKLFEQIKISIPHLDAKKQIPAYAKFFKDLYTIKRTLNVYDKAFLIEQASSIIQIKIVSKYKDPGCLTISIVKGLGLGELKSTSVTLQLADHSIRIPRGGGEDVLVQVEKFYFSVDFVVLDKHPVANPETQIRVILGRPFLSTSDAFIQYRNGIIRLAFENMTLELNIFNVAKQSCLVAPFSLEYSLSPEIEYLYSLPDVTETCEVHGWEPRFEKLPPIEEKIFPSSVQTPKLELKPLPSTHKYAFLGKNETFLVVIFSSLEGSQEAKLLALLRVHRNAIKWAIANIKGYNQIEIALEDQENTTFTCPFGTFAYRQMPFGLYCHAPVKPRPSHLNKQLNAEKSN</sequence>
<proteinExistence type="predicted"/>